<dbReference type="RefSeq" id="XP_025365819.1">
    <property type="nucleotide sequence ID" value="XM_025510008.1"/>
</dbReference>
<evidence type="ECO:0000313" key="2">
    <source>
        <dbReference type="EMBL" id="PWN38659.1"/>
    </source>
</evidence>
<protein>
    <submittedName>
        <fullName evidence="2">Uncharacterized protein</fullName>
    </submittedName>
</protein>
<gene>
    <name evidence="2" type="ORF">IE81DRAFT_101117</name>
</gene>
<reference evidence="2 3" key="1">
    <citation type="journal article" date="2018" name="Mol. Biol. Evol.">
        <title>Broad Genomic Sampling Reveals a Smut Pathogenic Ancestry of the Fungal Clade Ustilaginomycotina.</title>
        <authorList>
            <person name="Kijpornyongpan T."/>
            <person name="Mondo S.J."/>
            <person name="Barry K."/>
            <person name="Sandor L."/>
            <person name="Lee J."/>
            <person name="Lipzen A."/>
            <person name="Pangilinan J."/>
            <person name="LaButti K."/>
            <person name="Hainaut M."/>
            <person name="Henrissat B."/>
            <person name="Grigoriev I.V."/>
            <person name="Spatafora J.W."/>
            <person name="Aime M.C."/>
        </authorList>
    </citation>
    <scope>NUCLEOTIDE SEQUENCE [LARGE SCALE GENOMIC DNA]</scope>
    <source>
        <strain evidence="2 3">MCA 4658</strain>
    </source>
</reference>
<accession>A0A316VM08</accession>
<dbReference type="InParanoid" id="A0A316VM08"/>
<organism evidence="2 3">
    <name type="scientific">Ceraceosorus guamensis</name>
    <dbReference type="NCBI Taxonomy" id="1522189"/>
    <lineage>
        <taxon>Eukaryota</taxon>
        <taxon>Fungi</taxon>
        <taxon>Dikarya</taxon>
        <taxon>Basidiomycota</taxon>
        <taxon>Ustilaginomycotina</taxon>
        <taxon>Exobasidiomycetes</taxon>
        <taxon>Ceraceosorales</taxon>
        <taxon>Ceraceosoraceae</taxon>
        <taxon>Ceraceosorus</taxon>
    </lineage>
</organism>
<evidence type="ECO:0000256" key="1">
    <source>
        <dbReference type="SAM" id="MobiDB-lite"/>
    </source>
</evidence>
<evidence type="ECO:0000313" key="3">
    <source>
        <dbReference type="Proteomes" id="UP000245783"/>
    </source>
</evidence>
<name>A0A316VM08_9BASI</name>
<dbReference type="EMBL" id="KZ819576">
    <property type="protein sequence ID" value="PWN38659.1"/>
    <property type="molecule type" value="Genomic_DNA"/>
</dbReference>
<feature type="region of interest" description="Disordered" evidence="1">
    <location>
        <begin position="57"/>
        <end position="87"/>
    </location>
</feature>
<dbReference type="AlphaFoldDB" id="A0A316VM08"/>
<keyword evidence="3" id="KW-1185">Reference proteome</keyword>
<proteinExistence type="predicted"/>
<sequence>MQRVLEEDVRTSLGAPIGPAAPLPDPLGKLAGGLEIRQVDVETSTMKCEKAAAHQTNRNTCTSPNPYPTNIRAASSQLHPPRASSFRPPLRPLPRLFEIYSLKQPSAALLPFASLLSSSSPPASSLLVSACPALPRPNPRGLAALYLYPPRTHVQKKPCMRISMPHA</sequence>
<dbReference type="GeneID" id="37031878"/>
<dbReference type="Proteomes" id="UP000245783">
    <property type="component" value="Unassembled WGS sequence"/>
</dbReference>